<dbReference type="PANTHER" id="PTHR23401">
    <property type="entry name" value="CYCLIN DEPENDANT KINASE-5 ACTIVATOR"/>
    <property type="match status" value="1"/>
</dbReference>
<evidence type="ECO:0000256" key="1">
    <source>
        <dbReference type="ARBA" id="ARBA00010175"/>
    </source>
</evidence>
<accession>A0ABD2N5Y4</accession>
<dbReference type="AlphaFoldDB" id="A0ABD2N5Y4"/>
<keyword evidence="3" id="KW-1185">Reference proteome</keyword>
<dbReference type="InterPro" id="IPR004944">
    <property type="entry name" value="CDK5_activator"/>
</dbReference>
<gene>
    <name evidence="2" type="ORF">HHI36_015417</name>
</gene>
<dbReference type="Gene3D" id="1.10.472.10">
    <property type="entry name" value="Cyclin-like"/>
    <property type="match status" value="1"/>
</dbReference>
<protein>
    <submittedName>
        <fullName evidence="2">Uncharacterized protein</fullName>
    </submittedName>
</protein>
<dbReference type="Proteomes" id="UP001516400">
    <property type="component" value="Unassembled WGS sequence"/>
</dbReference>
<sequence>MMFPVQSTIKMDPEVGLRYRNFLKENPQDVAFINPANVVFVYMLVRELVEEDIDCEQNLQAVVLTCLYLSYSYMETKSPTPQTIPRRRLQRKILGPLPGHRQQTLHQHAEDKRRTWLFHRDLHRAQIVRHRELGIEQHGDHELSNGTRSPVSCGQYYRGLTKDVGTVVKLTLAEMPTVPCEV</sequence>
<name>A0ABD2N5Y4_9CUCU</name>
<evidence type="ECO:0000313" key="3">
    <source>
        <dbReference type="Proteomes" id="UP001516400"/>
    </source>
</evidence>
<comment type="caution">
    <text evidence="2">The sequence shown here is derived from an EMBL/GenBank/DDBJ whole genome shotgun (WGS) entry which is preliminary data.</text>
</comment>
<dbReference type="Pfam" id="PF03261">
    <property type="entry name" value="CDK5_activator"/>
    <property type="match status" value="1"/>
</dbReference>
<proteinExistence type="inferred from homology"/>
<dbReference type="EMBL" id="JABFTP020000062">
    <property type="protein sequence ID" value="KAL3273999.1"/>
    <property type="molecule type" value="Genomic_DNA"/>
</dbReference>
<organism evidence="2 3">
    <name type="scientific">Cryptolaemus montrouzieri</name>
    <dbReference type="NCBI Taxonomy" id="559131"/>
    <lineage>
        <taxon>Eukaryota</taxon>
        <taxon>Metazoa</taxon>
        <taxon>Ecdysozoa</taxon>
        <taxon>Arthropoda</taxon>
        <taxon>Hexapoda</taxon>
        <taxon>Insecta</taxon>
        <taxon>Pterygota</taxon>
        <taxon>Neoptera</taxon>
        <taxon>Endopterygota</taxon>
        <taxon>Coleoptera</taxon>
        <taxon>Polyphaga</taxon>
        <taxon>Cucujiformia</taxon>
        <taxon>Coccinelloidea</taxon>
        <taxon>Coccinellidae</taxon>
        <taxon>Scymninae</taxon>
        <taxon>Scymnini</taxon>
        <taxon>Cryptolaemus</taxon>
    </lineage>
</organism>
<dbReference type="InterPro" id="IPR036915">
    <property type="entry name" value="Cyclin-like_sf"/>
</dbReference>
<reference evidence="2 3" key="1">
    <citation type="journal article" date="2021" name="BMC Biol.">
        <title>Horizontally acquired antibacterial genes associated with adaptive radiation of ladybird beetles.</title>
        <authorList>
            <person name="Li H.S."/>
            <person name="Tang X.F."/>
            <person name="Huang Y.H."/>
            <person name="Xu Z.Y."/>
            <person name="Chen M.L."/>
            <person name="Du X.Y."/>
            <person name="Qiu B.Y."/>
            <person name="Chen P.T."/>
            <person name="Zhang W."/>
            <person name="Slipinski A."/>
            <person name="Escalona H.E."/>
            <person name="Waterhouse R.M."/>
            <person name="Zwick A."/>
            <person name="Pang H."/>
        </authorList>
    </citation>
    <scope>NUCLEOTIDE SEQUENCE [LARGE SCALE GENOMIC DNA]</scope>
    <source>
        <strain evidence="2">SYSU2018</strain>
    </source>
</reference>
<evidence type="ECO:0000313" key="2">
    <source>
        <dbReference type="EMBL" id="KAL3273999.1"/>
    </source>
</evidence>
<dbReference type="SUPFAM" id="SSF47954">
    <property type="entry name" value="Cyclin-like"/>
    <property type="match status" value="1"/>
</dbReference>
<comment type="similarity">
    <text evidence="1">Belongs to the cyclin-dependent kinase 5 activator family.</text>
</comment>
<dbReference type="PANTHER" id="PTHR23401:SF0">
    <property type="entry name" value="CYCLIN-DEPENDENT KINASE 5 ACTIVATOR"/>
    <property type="match status" value="1"/>
</dbReference>